<dbReference type="AlphaFoldDB" id="A0AAD4N6W0"/>
<keyword evidence="2" id="KW-1185">Reference proteome</keyword>
<evidence type="ECO:0000313" key="2">
    <source>
        <dbReference type="Proteomes" id="UP001201812"/>
    </source>
</evidence>
<comment type="caution">
    <text evidence="1">The sequence shown here is derived from an EMBL/GenBank/DDBJ whole genome shotgun (WGS) entry which is preliminary data.</text>
</comment>
<protein>
    <submittedName>
        <fullName evidence="1">Uncharacterized protein</fullName>
    </submittedName>
</protein>
<evidence type="ECO:0000313" key="1">
    <source>
        <dbReference type="EMBL" id="KAI1720483.1"/>
    </source>
</evidence>
<organism evidence="1 2">
    <name type="scientific">Ditylenchus destructor</name>
    <dbReference type="NCBI Taxonomy" id="166010"/>
    <lineage>
        <taxon>Eukaryota</taxon>
        <taxon>Metazoa</taxon>
        <taxon>Ecdysozoa</taxon>
        <taxon>Nematoda</taxon>
        <taxon>Chromadorea</taxon>
        <taxon>Rhabditida</taxon>
        <taxon>Tylenchina</taxon>
        <taxon>Tylenchomorpha</taxon>
        <taxon>Sphaerularioidea</taxon>
        <taxon>Anguinidae</taxon>
        <taxon>Anguininae</taxon>
        <taxon>Ditylenchus</taxon>
    </lineage>
</organism>
<dbReference type="Proteomes" id="UP001201812">
    <property type="component" value="Unassembled WGS sequence"/>
</dbReference>
<gene>
    <name evidence="1" type="ORF">DdX_04715</name>
</gene>
<reference evidence="1" key="1">
    <citation type="submission" date="2022-01" db="EMBL/GenBank/DDBJ databases">
        <title>Genome Sequence Resource for Two Populations of Ditylenchus destructor, the Migratory Endoparasitic Phytonematode.</title>
        <authorList>
            <person name="Zhang H."/>
            <person name="Lin R."/>
            <person name="Xie B."/>
        </authorList>
    </citation>
    <scope>NUCLEOTIDE SEQUENCE</scope>
    <source>
        <strain evidence="1">BazhouSP</strain>
    </source>
</reference>
<dbReference type="EMBL" id="JAKKPZ010000005">
    <property type="protein sequence ID" value="KAI1720483.1"/>
    <property type="molecule type" value="Genomic_DNA"/>
</dbReference>
<sequence length="238" mass="26326">MGVNGAPWSTPGKLRKYGYFSHRAMLSTTGRQNNNYNRSGTRGIVHSLTESGLARLIFDEDFGHFRGILLNSREESVSLTGTLSKKFSTATIEELLPVSNGKKDPSRASTSKMQIIVVDGETGDKYCIENVTVSTITKKHEITNASQIWVEISHPAIKFKTEEVLIGNRADVEIQKYLDPTTQLVRMSSRSSEHNRVYVGTMTINVVASEKTEPSSRRMSGCEGCATNIISQSDDFLV</sequence>
<accession>A0AAD4N6W0</accession>
<name>A0AAD4N6W0_9BILA</name>
<proteinExistence type="predicted"/>